<accession>A0AAD3HIR2</accession>
<reference evidence="2 3" key="1">
    <citation type="journal article" date="2021" name="Sci. Rep.">
        <title>Genome sequencing of the multicellular alga Astrephomene provides insights into convergent evolution of germ-soma differentiation.</title>
        <authorList>
            <person name="Yamashita S."/>
            <person name="Yamamoto K."/>
            <person name="Matsuzaki R."/>
            <person name="Suzuki S."/>
            <person name="Yamaguchi H."/>
            <person name="Hirooka S."/>
            <person name="Minakuchi Y."/>
            <person name="Miyagishima S."/>
            <person name="Kawachi M."/>
            <person name="Toyoda A."/>
            <person name="Nozaki H."/>
        </authorList>
    </citation>
    <scope>NUCLEOTIDE SEQUENCE [LARGE SCALE GENOMIC DNA]</scope>
    <source>
        <strain evidence="2 3">NIES-4017</strain>
    </source>
</reference>
<dbReference type="EMBL" id="BMAR01000002">
    <property type="protein sequence ID" value="GFR42066.1"/>
    <property type="molecule type" value="Genomic_DNA"/>
</dbReference>
<comment type="caution">
    <text evidence="2">The sequence shown here is derived from an EMBL/GenBank/DDBJ whole genome shotgun (WGS) entry which is preliminary data.</text>
</comment>
<organism evidence="2 3">
    <name type="scientific">Astrephomene gubernaculifera</name>
    <dbReference type="NCBI Taxonomy" id="47775"/>
    <lineage>
        <taxon>Eukaryota</taxon>
        <taxon>Viridiplantae</taxon>
        <taxon>Chlorophyta</taxon>
        <taxon>core chlorophytes</taxon>
        <taxon>Chlorophyceae</taxon>
        <taxon>CS clade</taxon>
        <taxon>Chlamydomonadales</taxon>
        <taxon>Astrephomenaceae</taxon>
        <taxon>Astrephomene</taxon>
    </lineage>
</organism>
<feature type="non-terminal residue" evidence="2">
    <location>
        <position position="209"/>
    </location>
</feature>
<feature type="region of interest" description="Disordered" evidence="1">
    <location>
        <begin position="41"/>
        <end position="98"/>
    </location>
</feature>
<evidence type="ECO:0000313" key="2">
    <source>
        <dbReference type="EMBL" id="GFR42066.1"/>
    </source>
</evidence>
<feature type="compositionally biased region" description="Low complexity" evidence="1">
    <location>
        <begin position="49"/>
        <end position="59"/>
    </location>
</feature>
<keyword evidence="3" id="KW-1185">Reference proteome</keyword>
<dbReference type="AlphaFoldDB" id="A0AAD3HIR2"/>
<name>A0AAD3HIR2_9CHLO</name>
<evidence type="ECO:0000256" key="1">
    <source>
        <dbReference type="SAM" id="MobiDB-lite"/>
    </source>
</evidence>
<proteinExistence type="predicted"/>
<sequence>ENFPAKGGPLGLGLLPKCPTMPAEAFMAAVTALSRPTSQELRARMASKGTVAAGTAAAVGEEEGAERGREEGAEEGTRRSRDGRGGFGEGEAGPGEGLLDGVRVATLAAVSGLDDDDVRLRILVRKAKTWTGRVAETWELLPEYPAQLLLPPLQPEPAVLLDQQQAQAPSPQPGESYLAPPQPPEAVQGGGTAAVPLFSRLLPRRRTLG</sequence>
<dbReference type="Proteomes" id="UP001054857">
    <property type="component" value="Unassembled WGS sequence"/>
</dbReference>
<protein>
    <submittedName>
        <fullName evidence="2">Uncharacterized protein</fullName>
    </submittedName>
</protein>
<feature type="non-terminal residue" evidence="2">
    <location>
        <position position="1"/>
    </location>
</feature>
<feature type="compositionally biased region" description="Low complexity" evidence="1">
    <location>
        <begin position="158"/>
        <end position="169"/>
    </location>
</feature>
<feature type="compositionally biased region" description="Basic and acidic residues" evidence="1">
    <location>
        <begin position="65"/>
        <end position="84"/>
    </location>
</feature>
<evidence type="ECO:0000313" key="3">
    <source>
        <dbReference type="Proteomes" id="UP001054857"/>
    </source>
</evidence>
<feature type="region of interest" description="Disordered" evidence="1">
    <location>
        <begin position="158"/>
        <end position="192"/>
    </location>
</feature>
<feature type="compositionally biased region" description="Gly residues" evidence="1">
    <location>
        <begin position="85"/>
        <end position="98"/>
    </location>
</feature>
<gene>
    <name evidence="2" type="ORF">Agub_g2885</name>
</gene>